<accession>A7AU72</accession>
<reference evidence="3 4" key="1">
    <citation type="journal article" date="2007" name="PLoS Pathog.">
        <title>Genome sequence of Babesia bovis and comparative analysis of apicomplexan hemoprotozoa.</title>
        <authorList>
            <person name="Brayton K.A."/>
            <person name="Lau A.O.T."/>
            <person name="Herndon D.R."/>
            <person name="Hannick L."/>
            <person name="Kappmeyer L.S."/>
            <person name="Berens S.J."/>
            <person name="Bidwell S.L."/>
            <person name="Brown W.C."/>
            <person name="Crabtree J."/>
            <person name="Fadrosh D."/>
            <person name="Feldblum T."/>
            <person name="Forberger H.A."/>
            <person name="Haas B.J."/>
            <person name="Howell J.M."/>
            <person name="Khouri H."/>
            <person name="Koo H."/>
            <person name="Mann D.J."/>
            <person name="Norimine J."/>
            <person name="Paulsen I.T."/>
            <person name="Radune D."/>
            <person name="Ren Q."/>
            <person name="Smith R.K. Jr."/>
            <person name="Suarez C.E."/>
            <person name="White O."/>
            <person name="Wortman J.R."/>
            <person name="Knowles D.P. Jr."/>
            <person name="McElwain T.F."/>
            <person name="Nene V.M."/>
        </authorList>
    </citation>
    <scope>NUCLEOTIDE SEQUENCE [LARGE SCALE GENOMIC DNA]</scope>
    <source>
        <strain evidence="3">T2Bo</strain>
    </source>
</reference>
<evidence type="ECO:0000313" key="3">
    <source>
        <dbReference type="EMBL" id="EDO06483.1"/>
    </source>
</evidence>
<dbReference type="VEuPathDB" id="PiroplasmaDB:BBOV_II005310"/>
<dbReference type="Pfam" id="PF00436">
    <property type="entry name" value="SSB"/>
    <property type="match status" value="1"/>
</dbReference>
<protein>
    <submittedName>
        <fullName evidence="3">Single-strand binding protein, putative</fullName>
    </submittedName>
</protein>
<dbReference type="InParanoid" id="A7AU72"/>
<evidence type="ECO:0000256" key="1">
    <source>
        <dbReference type="ARBA" id="ARBA00023125"/>
    </source>
</evidence>
<dbReference type="InterPro" id="IPR012340">
    <property type="entry name" value="NA-bd_OB-fold"/>
</dbReference>
<keyword evidence="4" id="KW-1185">Reference proteome</keyword>
<reference evidence="4" key="2">
    <citation type="journal article" date="2020" name="Data Brief">
        <title>Transcriptome dataset of Babesia bovis life stages within vertebrate and invertebrate hosts.</title>
        <authorList>
            <person name="Ueti M.W."/>
            <person name="Johnson W.C."/>
            <person name="Kappmeyer L.S."/>
            <person name="Herndon D.R."/>
            <person name="Mousel M.R."/>
            <person name="Reif K.E."/>
            <person name="Taus N.S."/>
            <person name="Ifeonu O.O."/>
            <person name="Silva J.C."/>
            <person name="Suarez C.E."/>
            <person name="Brayton K.A."/>
        </authorList>
    </citation>
    <scope>NUCLEOTIDE SEQUENCE [LARGE SCALE GENOMIC DNA]</scope>
</reference>
<dbReference type="Proteomes" id="UP000002173">
    <property type="component" value="Unassembled WGS sequence"/>
</dbReference>
<dbReference type="InterPro" id="IPR000424">
    <property type="entry name" value="Primosome_PriB/ssb"/>
</dbReference>
<dbReference type="SUPFAM" id="SSF50249">
    <property type="entry name" value="Nucleic acid-binding proteins"/>
    <property type="match status" value="1"/>
</dbReference>
<dbReference type="Gene3D" id="2.40.50.140">
    <property type="entry name" value="Nucleic acid-binding proteins"/>
    <property type="match status" value="1"/>
</dbReference>
<evidence type="ECO:0000313" key="4">
    <source>
        <dbReference type="Proteomes" id="UP000002173"/>
    </source>
</evidence>
<evidence type="ECO:0000256" key="2">
    <source>
        <dbReference type="PROSITE-ProRule" id="PRU00252"/>
    </source>
</evidence>
<dbReference type="eggNOG" id="KOG1653">
    <property type="taxonomic scope" value="Eukaryota"/>
</dbReference>
<dbReference type="PROSITE" id="PS50935">
    <property type="entry name" value="SSB"/>
    <property type="match status" value="1"/>
</dbReference>
<dbReference type="OMA" id="IGFIDQP"/>
<sequence>MNYKYRNVAYVFLLICVGILPSYCLRSQIHLQNVGFVSTPCINTGQERQFIVNNDPYGDMVMDDANNGMDEMPSYMNDDVPRNSEQTSPSVNTVTICGHIGFIDQPVTIAEGYKALRLAVATNERGRMGTTKTQWHKVVVYGQGNVDYIHNKARVGDRALVIGSLSYYTPQSTDGSTYKAKIAEVSVKLRGAGHSIILMPRAKYQDEDYPLTGIGDESYSYGQT</sequence>
<dbReference type="RefSeq" id="XP_001610051.1">
    <property type="nucleotide sequence ID" value="XM_001610001.1"/>
</dbReference>
<organism evidence="3 4">
    <name type="scientific">Babesia bovis</name>
    <dbReference type="NCBI Taxonomy" id="5865"/>
    <lineage>
        <taxon>Eukaryota</taxon>
        <taxon>Sar</taxon>
        <taxon>Alveolata</taxon>
        <taxon>Apicomplexa</taxon>
        <taxon>Aconoidasida</taxon>
        <taxon>Piroplasmida</taxon>
        <taxon>Babesiidae</taxon>
        <taxon>Babesia</taxon>
    </lineage>
</organism>
<dbReference type="STRING" id="5865.A7AU72"/>
<name>A7AU72_BABBO</name>
<dbReference type="GO" id="GO:0003697">
    <property type="term" value="F:single-stranded DNA binding"/>
    <property type="evidence" value="ECO:0007669"/>
    <property type="project" value="InterPro"/>
</dbReference>
<dbReference type="GeneID" id="5478283"/>
<dbReference type="AlphaFoldDB" id="A7AU72"/>
<keyword evidence="1 2" id="KW-0238">DNA-binding</keyword>
<reference evidence="4" key="3">
    <citation type="journal article" date="2021" name="Int. J. Parasitol.">
        <title>Comparative analysis of gene expression between Babesia bovis blood stages and kinetes allowed by improved genome annotation.</title>
        <authorList>
            <person name="Ueti M.W."/>
            <person name="Johnson W.C."/>
            <person name="Kappmeyer L.S."/>
            <person name="Herndon D.R."/>
            <person name="Mousel M.R."/>
            <person name="Reif K.E."/>
            <person name="Taus N.S."/>
            <person name="Ifeonu O.O."/>
            <person name="Silva J.C."/>
            <person name="Suarez C.E."/>
            <person name="Brayton K.A."/>
        </authorList>
    </citation>
    <scope>NUCLEOTIDE SEQUENCE [LARGE SCALE GENOMIC DNA]</scope>
</reference>
<gene>
    <name evidence="3" type="ORF">BBOV_II005310</name>
</gene>
<dbReference type="KEGG" id="bbo:BBOV_II005310"/>
<dbReference type="EMBL" id="AAXT01000003">
    <property type="protein sequence ID" value="EDO06483.1"/>
    <property type="molecule type" value="Genomic_DNA"/>
</dbReference>
<comment type="caution">
    <text evidence="3">The sequence shown here is derived from an EMBL/GenBank/DDBJ whole genome shotgun (WGS) entry which is preliminary data.</text>
</comment>
<proteinExistence type="predicted"/>